<evidence type="ECO:0000259" key="2">
    <source>
        <dbReference type="SMART" id="SM00822"/>
    </source>
</evidence>
<keyword evidence="5" id="KW-1185">Reference proteome</keyword>
<proteinExistence type="inferred from homology"/>
<sequence>MADRYLSFVTSRPGAFLARRLGLPRPAPLARHHRGRPVLTGPVELGEGEHARVATALRAVLASCGATVEPGAARPAALVYDATGIRESRGLGALHAFLGPRVRSLAPCGRVLVVGTPPELTTTPRERAAQRALEGFVRSLAKELRGGSTAHLLHVAPGAEEFTESTVRFLLSARSAYVSGQVVRLDPPAVPSAAARPADWERPLDGRTALVTGAARGIGAAVAEVLHREGARVVCLDVPGAAEPLNALADRLGGTAVPVDITARDADARIEARVRDAHGGGLDILVHNAGITRDRTLARMPAEQWNAVIDVNLTAVERLTAALAPLLRDGGRVVATSSVNGLAGAAGQTNYAASKAGSIGLVQALAPLLAPRGITANAVAPGFIATGMTAAMPFPVRTVAARLNSLGQPGRPVDVAEAVAWLASPGSGAVTGHVLRVCGQSLVGA</sequence>
<dbReference type="NCBIfam" id="NF006110">
    <property type="entry name" value="PRK08261.1"/>
    <property type="match status" value="1"/>
</dbReference>
<dbReference type="Proteomes" id="UP000268652">
    <property type="component" value="Unassembled WGS sequence"/>
</dbReference>
<dbReference type="PRINTS" id="PR00081">
    <property type="entry name" value="GDHRDH"/>
</dbReference>
<dbReference type="GO" id="GO:0016616">
    <property type="term" value="F:oxidoreductase activity, acting on the CH-OH group of donors, NAD or NADP as acceptor"/>
    <property type="evidence" value="ECO:0007669"/>
    <property type="project" value="TreeGrafter"/>
</dbReference>
<protein>
    <submittedName>
        <fullName evidence="3">3-oxoacyl-ACP reductase</fullName>
    </submittedName>
</protein>
<dbReference type="PANTHER" id="PTHR42760">
    <property type="entry name" value="SHORT-CHAIN DEHYDROGENASES/REDUCTASES FAMILY MEMBER"/>
    <property type="match status" value="1"/>
</dbReference>
<dbReference type="InterPro" id="IPR020904">
    <property type="entry name" value="Sc_DH/Rdtase_CS"/>
</dbReference>
<evidence type="ECO:0000313" key="5">
    <source>
        <dbReference type="Proteomes" id="UP000268652"/>
    </source>
</evidence>
<dbReference type="AlphaFoldDB" id="A0A3A9VUI2"/>
<dbReference type="Proteomes" id="UP000275024">
    <property type="component" value="Unassembled WGS sequence"/>
</dbReference>
<gene>
    <name evidence="4" type="ORF">D7318_30225</name>
    <name evidence="3" type="ORF">D7319_30380</name>
</gene>
<dbReference type="PRINTS" id="PR00080">
    <property type="entry name" value="SDRFAMILY"/>
</dbReference>
<dbReference type="InterPro" id="IPR036291">
    <property type="entry name" value="NAD(P)-bd_dom_sf"/>
</dbReference>
<organism evidence="3 6">
    <name type="scientific">Streptomyces radicis</name>
    <dbReference type="NCBI Taxonomy" id="1750517"/>
    <lineage>
        <taxon>Bacteria</taxon>
        <taxon>Bacillati</taxon>
        <taxon>Actinomycetota</taxon>
        <taxon>Actinomycetes</taxon>
        <taxon>Kitasatosporales</taxon>
        <taxon>Streptomycetaceae</taxon>
        <taxon>Streptomyces</taxon>
    </lineage>
</organism>
<name>A0A3A9VUI2_9ACTN</name>
<dbReference type="InterPro" id="IPR057326">
    <property type="entry name" value="KR_dom"/>
</dbReference>
<dbReference type="SMART" id="SM00822">
    <property type="entry name" value="PKS_KR"/>
    <property type="match status" value="1"/>
</dbReference>
<accession>A0A3A9VUI2</accession>
<dbReference type="Pfam" id="PF13561">
    <property type="entry name" value="adh_short_C2"/>
    <property type="match status" value="1"/>
</dbReference>
<dbReference type="PROSITE" id="PS00061">
    <property type="entry name" value="ADH_SHORT"/>
    <property type="match status" value="1"/>
</dbReference>
<dbReference type="EMBL" id="RBDY01000042">
    <property type="protein sequence ID" value="RKN13928.1"/>
    <property type="molecule type" value="Genomic_DNA"/>
</dbReference>
<evidence type="ECO:0000313" key="3">
    <source>
        <dbReference type="EMBL" id="RKN03833.1"/>
    </source>
</evidence>
<dbReference type="FunFam" id="3.40.50.720:FF:000338">
    <property type="entry name" value="3-oxoacyl-ACP reductase FabG"/>
    <property type="match status" value="1"/>
</dbReference>
<comment type="caution">
    <text evidence="3">The sequence shown here is derived from an EMBL/GenBank/DDBJ whole genome shotgun (WGS) entry which is preliminary data.</text>
</comment>
<dbReference type="SUPFAM" id="SSF51735">
    <property type="entry name" value="NAD(P)-binding Rossmann-fold domains"/>
    <property type="match status" value="1"/>
</dbReference>
<dbReference type="EMBL" id="RBDX01000043">
    <property type="protein sequence ID" value="RKN03833.1"/>
    <property type="molecule type" value="Genomic_DNA"/>
</dbReference>
<comment type="similarity">
    <text evidence="1">Belongs to the short-chain dehydrogenases/reductases (SDR) family.</text>
</comment>
<dbReference type="RefSeq" id="WP_120700439.1">
    <property type="nucleotide sequence ID" value="NZ_RBDX01000043.1"/>
</dbReference>
<feature type="domain" description="Ketoreductase" evidence="2">
    <location>
        <begin position="207"/>
        <end position="382"/>
    </location>
</feature>
<reference evidence="5 6" key="1">
    <citation type="submission" date="2018-09" db="EMBL/GenBank/DDBJ databases">
        <title>Streptomyces sp. nov. DS1-2, an endophytic actinomycete isolated from roots of Dendrobium scabrilingue.</title>
        <authorList>
            <person name="Kuncharoen N."/>
            <person name="Kudo T."/>
            <person name="Ohkuma M."/>
            <person name="Yuki M."/>
            <person name="Tanasupawat S."/>
        </authorList>
    </citation>
    <scope>NUCLEOTIDE SEQUENCE [LARGE SCALE GENOMIC DNA]</scope>
    <source>
        <strain evidence="3 6">AZ1-7</strain>
        <strain evidence="4 5">DS1-2</strain>
    </source>
</reference>
<evidence type="ECO:0000256" key="1">
    <source>
        <dbReference type="ARBA" id="ARBA00006484"/>
    </source>
</evidence>
<dbReference type="PANTHER" id="PTHR42760:SF78">
    <property type="entry name" value="3-OXOACYL-[ACYL-CARRIER-PROTEIN] REDUCTASE [NADH]"/>
    <property type="match status" value="1"/>
</dbReference>
<dbReference type="Gene3D" id="3.40.50.720">
    <property type="entry name" value="NAD(P)-binding Rossmann-like Domain"/>
    <property type="match status" value="2"/>
</dbReference>
<dbReference type="OrthoDB" id="9804774at2"/>
<evidence type="ECO:0000313" key="6">
    <source>
        <dbReference type="Proteomes" id="UP000275024"/>
    </source>
</evidence>
<dbReference type="InterPro" id="IPR002347">
    <property type="entry name" value="SDR_fam"/>
</dbReference>
<evidence type="ECO:0000313" key="4">
    <source>
        <dbReference type="EMBL" id="RKN13928.1"/>
    </source>
</evidence>